<feature type="transmembrane region" description="Helical" evidence="1">
    <location>
        <begin position="94"/>
        <end position="116"/>
    </location>
</feature>
<keyword evidence="1" id="KW-0812">Transmembrane</keyword>
<feature type="transmembrane region" description="Helical" evidence="1">
    <location>
        <begin position="58"/>
        <end position="82"/>
    </location>
</feature>
<keyword evidence="1" id="KW-0472">Membrane</keyword>
<name>A0ABT4MV93_GORRU</name>
<accession>A0ABT4MV93</accession>
<feature type="transmembrane region" description="Helical" evidence="1">
    <location>
        <begin position="182"/>
        <end position="203"/>
    </location>
</feature>
<dbReference type="Pfam" id="PF07853">
    <property type="entry name" value="DUF1648"/>
    <property type="match status" value="1"/>
</dbReference>
<keyword evidence="1" id="KW-1133">Transmembrane helix</keyword>
<feature type="transmembrane region" description="Helical" evidence="1">
    <location>
        <begin position="209"/>
        <end position="228"/>
    </location>
</feature>
<comment type="caution">
    <text evidence="3">The sequence shown here is derived from an EMBL/GenBank/DDBJ whole genome shotgun (WGS) entry which is preliminary data.</text>
</comment>
<feature type="transmembrane region" description="Helical" evidence="1">
    <location>
        <begin position="128"/>
        <end position="149"/>
    </location>
</feature>
<dbReference type="InterPro" id="IPR012867">
    <property type="entry name" value="DUF1648"/>
</dbReference>
<feature type="domain" description="DUF1648" evidence="2">
    <location>
        <begin position="28"/>
        <end position="72"/>
    </location>
</feature>
<proteinExistence type="predicted"/>
<gene>
    <name evidence="3" type="ORF">O4213_13115</name>
</gene>
<feature type="transmembrane region" description="Helical" evidence="1">
    <location>
        <begin position="12"/>
        <end position="38"/>
    </location>
</feature>
<evidence type="ECO:0000313" key="3">
    <source>
        <dbReference type="EMBL" id="MCZ4550928.1"/>
    </source>
</evidence>
<protein>
    <submittedName>
        <fullName evidence="3">DUF1648 domain-containing protein</fullName>
    </submittedName>
</protein>
<evidence type="ECO:0000259" key="2">
    <source>
        <dbReference type="Pfam" id="PF07853"/>
    </source>
</evidence>
<dbReference type="RefSeq" id="WP_301571521.1">
    <property type="nucleotide sequence ID" value="NZ_JAPWIE010000003.1"/>
</dbReference>
<dbReference type="Proteomes" id="UP001067235">
    <property type="component" value="Unassembled WGS sequence"/>
</dbReference>
<reference evidence="3" key="1">
    <citation type="submission" date="2022-12" db="EMBL/GenBank/DDBJ databases">
        <authorList>
            <person name="Krivoruchko A.V."/>
            <person name="Elkin A."/>
        </authorList>
    </citation>
    <scope>NUCLEOTIDE SEQUENCE</scope>
    <source>
        <strain evidence="3">IEGM 1388</strain>
    </source>
</reference>
<sequence>MGKSPERSERPTAHLVVLAAAVPLLATCAGLLLFVAWWQQLPDPLATHWGAGGEADGFTSRTAVLCAVPAIGALFIALAVVLIRMTDEPATGAYLVAGTAGISTFLYVLLLAAVGVQRGLDAPDSRFPGWWAAIAAGLAVVIAVAAYLATPRWSVAAQSPQPSLATPLPIGATERVVWTRSVLSGGLFLAMTVICALGVSVVAVLTTQWWMFGLAAFIAGVFLVFRGIRVTVDSDGLRITSVVRWPRVHISVSDIAAARVVTVSALRDFGGYGYRLGFRGELKGARGFVLRSGEGILVDRAGGGREVVVVDDAETAVRLLETYRQRPDSAV</sequence>
<organism evidence="3 4">
    <name type="scientific">Gordonia rubripertincta</name>
    <name type="common">Rhodococcus corallinus</name>
    <dbReference type="NCBI Taxonomy" id="36822"/>
    <lineage>
        <taxon>Bacteria</taxon>
        <taxon>Bacillati</taxon>
        <taxon>Actinomycetota</taxon>
        <taxon>Actinomycetes</taxon>
        <taxon>Mycobacteriales</taxon>
        <taxon>Gordoniaceae</taxon>
        <taxon>Gordonia</taxon>
    </lineage>
</organism>
<keyword evidence="4" id="KW-1185">Reference proteome</keyword>
<evidence type="ECO:0000313" key="4">
    <source>
        <dbReference type="Proteomes" id="UP001067235"/>
    </source>
</evidence>
<dbReference type="EMBL" id="JAPWIE010000003">
    <property type="protein sequence ID" value="MCZ4550928.1"/>
    <property type="molecule type" value="Genomic_DNA"/>
</dbReference>
<evidence type="ECO:0000256" key="1">
    <source>
        <dbReference type="SAM" id="Phobius"/>
    </source>
</evidence>